<dbReference type="PANTHER" id="PTHR45624:SF12">
    <property type="entry name" value="MITOCHONDRIAL ORNITHINE TRANSPORTER 1"/>
    <property type="match status" value="1"/>
</dbReference>
<feature type="compositionally biased region" description="Basic and acidic residues" evidence="10">
    <location>
        <begin position="118"/>
        <end position="129"/>
    </location>
</feature>
<evidence type="ECO:0000256" key="1">
    <source>
        <dbReference type="ARBA" id="ARBA00004225"/>
    </source>
</evidence>
<dbReference type="InterPro" id="IPR023395">
    <property type="entry name" value="MCP_dom_sf"/>
</dbReference>
<keyword evidence="7" id="KW-0496">Mitochondrion</keyword>
<evidence type="ECO:0000256" key="5">
    <source>
        <dbReference type="ARBA" id="ARBA00022737"/>
    </source>
</evidence>
<keyword evidence="4 9" id="KW-0812">Transmembrane</keyword>
<dbReference type="Proteomes" id="UP000078200">
    <property type="component" value="Unassembled WGS sequence"/>
</dbReference>
<name>A0A1A9ULB7_GLOAU</name>
<dbReference type="GO" id="GO:0000064">
    <property type="term" value="F:L-ornithine transmembrane transporter activity"/>
    <property type="evidence" value="ECO:0007669"/>
    <property type="project" value="TreeGrafter"/>
</dbReference>
<keyword evidence="5" id="KW-0677">Repeat</keyword>
<keyword evidence="3" id="KW-0813">Transport</keyword>
<comment type="similarity">
    <text evidence="2">Belongs to the mitochondrial carrier (TC 2.A.29) family.</text>
</comment>
<dbReference type="SUPFAM" id="SSF103506">
    <property type="entry name" value="Mitochondrial carrier"/>
    <property type="match status" value="2"/>
</dbReference>
<evidence type="ECO:0000256" key="3">
    <source>
        <dbReference type="ARBA" id="ARBA00022448"/>
    </source>
</evidence>
<dbReference type="PANTHER" id="PTHR45624">
    <property type="entry name" value="MITOCHONDRIAL BASIC AMINO ACIDS TRANSPORTER-RELATED"/>
    <property type="match status" value="1"/>
</dbReference>
<evidence type="ECO:0000256" key="10">
    <source>
        <dbReference type="SAM" id="MobiDB-lite"/>
    </source>
</evidence>
<dbReference type="Gene3D" id="1.50.40.10">
    <property type="entry name" value="Mitochondrial carrier domain"/>
    <property type="match status" value="2"/>
</dbReference>
<dbReference type="STRING" id="7395.A0A1A9ULB7"/>
<organism evidence="11 12">
    <name type="scientific">Glossina austeni</name>
    <name type="common">Savannah tsetse fly</name>
    <dbReference type="NCBI Taxonomy" id="7395"/>
    <lineage>
        <taxon>Eukaryota</taxon>
        <taxon>Metazoa</taxon>
        <taxon>Ecdysozoa</taxon>
        <taxon>Arthropoda</taxon>
        <taxon>Hexapoda</taxon>
        <taxon>Insecta</taxon>
        <taxon>Pterygota</taxon>
        <taxon>Neoptera</taxon>
        <taxon>Endopterygota</taxon>
        <taxon>Diptera</taxon>
        <taxon>Brachycera</taxon>
        <taxon>Muscomorpha</taxon>
        <taxon>Hippoboscoidea</taxon>
        <taxon>Glossinidae</taxon>
        <taxon>Glossina</taxon>
    </lineage>
</organism>
<feature type="compositionally biased region" description="Polar residues" evidence="10">
    <location>
        <begin position="106"/>
        <end position="117"/>
    </location>
</feature>
<feature type="region of interest" description="Disordered" evidence="10">
    <location>
        <begin position="1"/>
        <end position="42"/>
    </location>
</feature>
<evidence type="ECO:0000256" key="2">
    <source>
        <dbReference type="ARBA" id="ARBA00006375"/>
    </source>
</evidence>
<feature type="compositionally biased region" description="Basic and acidic residues" evidence="10">
    <location>
        <begin position="1"/>
        <end position="31"/>
    </location>
</feature>
<dbReference type="AlphaFoldDB" id="A0A1A9ULB7"/>
<evidence type="ECO:0000313" key="12">
    <source>
        <dbReference type="Proteomes" id="UP000078200"/>
    </source>
</evidence>
<evidence type="ECO:0000313" key="11">
    <source>
        <dbReference type="EnsemblMetazoa" id="GAUT008219-PA"/>
    </source>
</evidence>
<comment type="subcellular location">
    <subcellularLocation>
        <location evidence="1">Mitochondrion membrane</location>
        <topology evidence="1">Multi-pass membrane protein</topology>
    </subcellularLocation>
</comment>
<keyword evidence="12" id="KW-1185">Reference proteome</keyword>
<evidence type="ECO:0000256" key="9">
    <source>
        <dbReference type="PROSITE-ProRule" id="PRU00282"/>
    </source>
</evidence>
<dbReference type="GO" id="GO:1990575">
    <property type="term" value="P:mitochondrial L-ornithine transmembrane transport"/>
    <property type="evidence" value="ECO:0007669"/>
    <property type="project" value="TreeGrafter"/>
</dbReference>
<dbReference type="FunFam" id="1.50.40.10:FF:000146">
    <property type="entry name" value="Uncharacterized protein, isoform B"/>
    <property type="match status" value="2"/>
</dbReference>
<proteinExistence type="inferred from homology"/>
<feature type="repeat" description="Solcar" evidence="9">
    <location>
        <begin position="762"/>
        <end position="845"/>
    </location>
</feature>
<dbReference type="VEuPathDB" id="VectorBase:GAUT008219"/>
<evidence type="ECO:0000256" key="4">
    <source>
        <dbReference type="ARBA" id="ARBA00022692"/>
    </source>
</evidence>
<feature type="region of interest" description="Disordered" evidence="10">
    <location>
        <begin position="81"/>
        <end position="129"/>
    </location>
</feature>
<dbReference type="GO" id="GO:0031966">
    <property type="term" value="C:mitochondrial membrane"/>
    <property type="evidence" value="ECO:0007669"/>
    <property type="project" value="UniProtKB-SubCell"/>
</dbReference>
<feature type="compositionally biased region" description="Polar residues" evidence="10">
    <location>
        <begin position="83"/>
        <end position="94"/>
    </location>
</feature>
<dbReference type="InterPro" id="IPR050567">
    <property type="entry name" value="Mitochondrial_Carrier"/>
</dbReference>
<keyword evidence="6" id="KW-1133">Transmembrane helix</keyword>
<sequence length="851" mass="94745">MASKNRNDPEKNHNQQNDNKSDNQENADDKQGTSNRTRSIIDWTKRFMRQSLHYEIKTQIEKNEKNYFIINTEARNRKAGSNFIASDSSANDTPTIEDENEKIPNESKNGTDGAESSRNPEKPKSELPRKRRKMIDWKKFLLPKSEDEDEEIDGFVLIKDPDAKKGKSLKWQLRKYFIANPEVEAEKYREGDDIMIEDGFVFIEESEKKATVSADVAFKESVIDFTAGSIGGLMQVYVSQPFDTIKVKLQTFPKLYKNMFSCLKYTYQTDGVIRGLYAGTVPAAVASIAENSVLFAAYGRCQSLVANIFEIEDSNGLSVLGDATSGFIAAFFTALILCPAELIKCKMQAVNEMKHYVSKDSKVATINPFMVTRDILETEGIRGLYRGLGTTFVREMPGLFFFFGGYEGARTLFAEPGQTKDDIGPLKTMCAGAIGGVSLWTFTFPADVIKTRIQVGNLEGSMIAVGTQIVKKEGFFALYNGLLPSIIRTVPASATLFWVYEYTKKLFSDLAGIPTLNYIYNGDQGLLVFLHFFSDNYHNKGSENVTFLPRDKLTQGIVDFIAGSLGGAAQVYVSQPLDTVKVKQQTFPQLYKNMFDCFIKTYRTDGIYRGLYAGSIPAVIANVAENSVLFAAYGGCQKAVAYVTEVEDTKNLSILGNAFAGFLAAFFSTFTLCPTELVKCKLQALREMRQQAGKINGTGTGEVNMTPWKLTKQIMETEGIPGFFRGLTSTFMREMPGYFFFFGGYEGTRELMRKPGQSKDDIGALKTMFAGAVGGVTLWTSIFPADVIKSRIQINNLKRSMTSVGLEIFRNEGILALYNGLLPSVLRTIPATATLFLVYEYTKKAMNGLLL</sequence>
<evidence type="ECO:0000256" key="6">
    <source>
        <dbReference type="ARBA" id="ARBA00022989"/>
    </source>
</evidence>
<feature type="repeat" description="Solcar" evidence="9">
    <location>
        <begin position="219"/>
        <end position="304"/>
    </location>
</feature>
<feature type="repeat" description="Solcar" evidence="9">
    <location>
        <begin position="652"/>
        <end position="751"/>
    </location>
</feature>
<dbReference type="InterPro" id="IPR018108">
    <property type="entry name" value="MCP_transmembrane"/>
</dbReference>
<evidence type="ECO:0000256" key="7">
    <source>
        <dbReference type="ARBA" id="ARBA00023128"/>
    </source>
</evidence>
<feature type="repeat" description="Solcar" evidence="9">
    <location>
        <begin position="423"/>
        <end position="506"/>
    </location>
</feature>
<dbReference type="PROSITE" id="PS50920">
    <property type="entry name" value="SOLCAR"/>
    <property type="match status" value="6"/>
</dbReference>
<accession>A0A1A9ULB7</accession>
<dbReference type="EnsemblMetazoa" id="GAUT008219-RA">
    <property type="protein sequence ID" value="GAUT008219-PA"/>
    <property type="gene ID" value="GAUT008219"/>
</dbReference>
<evidence type="ECO:0000256" key="8">
    <source>
        <dbReference type="ARBA" id="ARBA00023136"/>
    </source>
</evidence>
<dbReference type="Pfam" id="PF00153">
    <property type="entry name" value="Mito_carr"/>
    <property type="match status" value="6"/>
</dbReference>
<feature type="repeat" description="Solcar" evidence="9">
    <location>
        <begin position="554"/>
        <end position="639"/>
    </location>
</feature>
<protein>
    <submittedName>
        <fullName evidence="11">Uncharacterized protein</fullName>
    </submittedName>
</protein>
<reference evidence="11" key="1">
    <citation type="submission" date="2020-05" db="UniProtKB">
        <authorList>
            <consortium name="EnsemblMetazoa"/>
        </authorList>
    </citation>
    <scope>IDENTIFICATION</scope>
    <source>
        <strain evidence="11">TTRI</strain>
    </source>
</reference>
<keyword evidence="8 9" id="KW-0472">Membrane</keyword>
<feature type="repeat" description="Solcar" evidence="9">
    <location>
        <begin position="317"/>
        <end position="412"/>
    </location>
</feature>